<proteinExistence type="predicted"/>
<sequence length="375" mass="42833">MPHTPCTPILESPITGPPVYPQAVYMQPFPHKQKMGLSMCPVGELIEFDSEYHAEMEVRRKAIQQTPDEVIYHKPPPPYDDLVDLTKLADANRELLELVIDYLAKKWPSTFRWKTVDGKMMFANELTGDNWDLSTGGNDWDRPFYVLGLLTQADWVIVMEGKETCSPEDGGVEEYRFVSAVNIFSFPGFLQRDRIGRLLSFVHHPVPKYDASLRKNMNKFFASGVREGRPVNRFNWVITGDPRMYRKDYVGANDFTSLKSEMRANESIATKETIADRVFYRTERQTLMRLPRTGAVAFEIKSTMHPLREALRIEGPKFALALKRALKGLEDPVKHYKGLSPELFDLVVQYLDDVIQSFGGAVLEEQLKSFATAAE</sequence>
<dbReference type="InterPro" id="IPR021848">
    <property type="entry name" value="HODM_asu-like"/>
</dbReference>
<evidence type="ECO:0000313" key="2">
    <source>
        <dbReference type="Proteomes" id="UP000070544"/>
    </source>
</evidence>
<reference evidence="1 2" key="1">
    <citation type="journal article" date="2015" name="Genome Biol. Evol.">
        <title>Phylogenomic analyses indicate that early fungi evolved digesting cell walls of algal ancestors of land plants.</title>
        <authorList>
            <person name="Chang Y."/>
            <person name="Wang S."/>
            <person name="Sekimoto S."/>
            <person name="Aerts A.L."/>
            <person name="Choi C."/>
            <person name="Clum A."/>
            <person name="LaButti K.M."/>
            <person name="Lindquist E.A."/>
            <person name="Yee Ngan C."/>
            <person name="Ohm R.A."/>
            <person name="Salamov A.A."/>
            <person name="Grigoriev I.V."/>
            <person name="Spatafora J.W."/>
            <person name="Berbee M.L."/>
        </authorList>
    </citation>
    <scope>NUCLEOTIDE SEQUENCE [LARGE SCALE GENOMIC DNA]</scope>
    <source>
        <strain evidence="1 2">JEL478</strain>
    </source>
</reference>
<keyword evidence="2" id="KW-1185">Reference proteome</keyword>
<dbReference type="STRING" id="1344416.A0A139AXK9"/>
<accession>A0A139AXK9</accession>
<dbReference type="OrthoDB" id="497541at2759"/>
<name>A0A139AXK9_GONPJ</name>
<dbReference type="EMBL" id="KQ965732">
    <property type="protein sequence ID" value="KXS21449.1"/>
    <property type="molecule type" value="Genomic_DNA"/>
</dbReference>
<dbReference type="Pfam" id="PF11927">
    <property type="entry name" value="HODM_asu-like"/>
    <property type="match status" value="1"/>
</dbReference>
<dbReference type="AlphaFoldDB" id="A0A139AXK9"/>
<gene>
    <name evidence="1" type="ORF">M427DRAFT_270691</name>
</gene>
<dbReference type="OMA" id="KRMAPYP"/>
<evidence type="ECO:0008006" key="3">
    <source>
        <dbReference type="Google" id="ProtNLM"/>
    </source>
</evidence>
<protein>
    <recommendedName>
        <fullName evidence="3">DUF3445 domain-containing protein</fullName>
    </recommendedName>
</protein>
<dbReference type="Proteomes" id="UP000070544">
    <property type="component" value="Unassembled WGS sequence"/>
</dbReference>
<organism evidence="1 2">
    <name type="scientific">Gonapodya prolifera (strain JEL478)</name>
    <name type="common">Monoblepharis prolifera</name>
    <dbReference type="NCBI Taxonomy" id="1344416"/>
    <lineage>
        <taxon>Eukaryota</taxon>
        <taxon>Fungi</taxon>
        <taxon>Fungi incertae sedis</taxon>
        <taxon>Chytridiomycota</taxon>
        <taxon>Chytridiomycota incertae sedis</taxon>
        <taxon>Monoblepharidomycetes</taxon>
        <taxon>Monoblepharidales</taxon>
        <taxon>Gonapodyaceae</taxon>
        <taxon>Gonapodya</taxon>
    </lineage>
</organism>
<evidence type="ECO:0000313" key="1">
    <source>
        <dbReference type="EMBL" id="KXS21449.1"/>
    </source>
</evidence>